<comment type="caution">
    <text evidence="1">The sequence shown here is derived from an EMBL/GenBank/DDBJ whole genome shotgun (WGS) entry which is preliminary data.</text>
</comment>
<accession>C0BB05</accession>
<reference evidence="1 2" key="2">
    <citation type="submission" date="2009-03" db="EMBL/GenBank/DDBJ databases">
        <title>Draft genome sequence of Coprococcus comes (ATCC 27758).</title>
        <authorList>
            <person name="Sudarsanam P."/>
            <person name="Ley R."/>
            <person name="Guruge J."/>
            <person name="Turnbaugh P.J."/>
            <person name="Mahowald M."/>
            <person name="Liep D."/>
            <person name="Gordon J."/>
        </authorList>
    </citation>
    <scope>NUCLEOTIDE SEQUENCE [LARGE SCALE GENOMIC DNA]</scope>
    <source>
        <strain evidence="1 2">ATCC 27758</strain>
    </source>
</reference>
<proteinExistence type="predicted"/>
<name>C0BB05_9FIRM</name>
<sequence>MNWNPTAYPGGTSLKPIIIDLIWALTGHTIKDLLASLTILYCVGRDLMAAPFSSANIGIGLFEDDVFSTFWDYAVFVCEFWD</sequence>
<dbReference type="Proteomes" id="UP000003793">
    <property type="component" value="Unassembled WGS sequence"/>
</dbReference>
<organism evidence="1 2">
    <name type="scientific">Coprococcus comes ATCC 27758</name>
    <dbReference type="NCBI Taxonomy" id="470146"/>
    <lineage>
        <taxon>Bacteria</taxon>
        <taxon>Bacillati</taxon>
        <taxon>Bacillota</taxon>
        <taxon>Clostridia</taxon>
        <taxon>Lachnospirales</taxon>
        <taxon>Lachnospiraceae</taxon>
        <taxon>Coprococcus</taxon>
    </lineage>
</organism>
<evidence type="ECO:0000313" key="2">
    <source>
        <dbReference type="Proteomes" id="UP000003793"/>
    </source>
</evidence>
<evidence type="ECO:0000313" key="1">
    <source>
        <dbReference type="EMBL" id="EEG89279.1"/>
    </source>
</evidence>
<dbReference type="AlphaFoldDB" id="C0BB05"/>
<dbReference type="EMBL" id="ABVR01000041">
    <property type="protein sequence ID" value="EEG89279.1"/>
    <property type="molecule type" value="Genomic_DNA"/>
</dbReference>
<protein>
    <submittedName>
        <fullName evidence="1">Uncharacterized protein</fullName>
    </submittedName>
</protein>
<gene>
    <name evidence="1" type="ORF">COPCOM_02258</name>
</gene>
<reference evidence="1 2" key="1">
    <citation type="submission" date="2009-02" db="EMBL/GenBank/DDBJ databases">
        <authorList>
            <person name="Fulton L."/>
            <person name="Clifton S."/>
            <person name="Fulton B."/>
            <person name="Xu J."/>
            <person name="Minx P."/>
            <person name="Pepin K.H."/>
            <person name="Johnson M."/>
            <person name="Bhonagiri V."/>
            <person name="Nash W.E."/>
            <person name="Mardis E.R."/>
            <person name="Wilson R.K."/>
        </authorList>
    </citation>
    <scope>NUCLEOTIDE SEQUENCE [LARGE SCALE GENOMIC DNA]</scope>
    <source>
        <strain evidence="1 2">ATCC 27758</strain>
    </source>
</reference>
<dbReference type="HOGENOM" id="CLU_2552427_0_0_9"/>